<proteinExistence type="predicted"/>
<evidence type="ECO:0008006" key="3">
    <source>
        <dbReference type="Google" id="ProtNLM"/>
    </source>
</evidence>
<evidence type="ECO:0000313" key="2">
    <source>
        <dbReference type="Proteomes" id="UP001168528"/>
    </source>
</evidence>
<reference evidence="1" key="1">
    <citation type="submission" date="2023-07" db="EMBL/GenBank/DDBJ databases">
        <title>The genome sequence of Rhodocytophaga aerolata KACC 12507.</title>
        <authorList>
            <person name="Zhang X."/>
        </authorList>
    </citation>
    <scope>NUCLEOTIDE SEQUENCE</scope>
    <source>
        <strain evidence="1">KACC 12507</strain>
    </source>
</reference>
<evidence type="ECO:0000313" key="1">
    <source>
        <dbReference type="EMBL" id="MDO1447443.1"/>
    </source>
</evidence>
<comment type="caution">
    <text evidence="1">The sequence shown here is derived from an EMBL/GenBank/DDBJ whole genome shotgun (WGS) entry which is preliminary data.</text>
</comment>
<gene>
    <name evidence="1" type="ORF">Q0590_14335</name>
</gene>
<organism evidence="1 2">
    <name type="scientific">Rhodocytophaga aerolata</name>
    <dbReference type="NCBI Taxonomy" id="455078"/>
    <lineage>
        <taxon>Bacteria</taxon>
        <taxon>Pseudomonadati</taxon>
        <taxon>Bacteroidota</taxon>
        <taxon>Cytophagia</taxon>
        <taxon>Cytophagales</taxon>
        <taxon>Rhodocytophagaceae</taxon>
        <taxon>Rhodocytophaga</taxon>
    </lineage>
</organism>
<keyword evidence="2" id="KW-1185">Reference proteome</keyword>
<protein>
    <recommendedName>
        <fullName evidence="3">STAS/SEC14 domain-containing protein</fullName>
    </recommendedName>
</protein>
<accession>A0ABT8R858</accession>
<name>A0ABT8R858_9BACT</name>
<dbReference type="RefSeq" id="WP_302038247.1">
    <property type="nucleotide sequence ID" value="NZ_JAUKPO010000007.1"/>
</dbReference>
<dbReference type="EMBL" id="JAUKPO010000007">
    <property type="protein sequence ID" value="MDO1447443.1"/>
    <property type="molecule type" value="Genomic_DNA"/>
</dbReference>
<dbReference type="Proteomes" id="UP001168528">
    <property type="component" value="Unassembled WGS sequence"/>
</dbReference>
<sequence>MINTHTSITIQHKDNRIESYNTKGQLIHIIESKEIPSKIAIHRWFGSVTNEEIKEILDGPLYTFLEQHKLNKILADISKMNSYFDGVNRWLAEYYIPKLLKIGTKYNAYLLSEEFYSYLADDLDAPIEGAFVTHMFGSEDNALTWLKSIH</sequence>